<accession>A0A090IX23</accession>
<sequence length="84" mass="9818">MEQSLLYVREVLAPHTENSNVGKSLFKKITKGNYASEEQFIRDLSEDESKFLNQVLKEAIDYSSQEQDSERARQLNDVYELLFI</sequence>
<dbReference type="RefSeq" id="WP_034768940.1">
    <property type="nucleotide sequence ID" value="NZ_CCRF01000038.1"/>
</dbReference>
<dbReference type="STRING" id="35841.B4167_1814"/>
<dbReference type="PATRIC" id="fig|35841.6.peg.549"/>
<evidence type="ECO:0000313" key="2">
    <source>
        <dbReference type="EMBL" id="KIO73867.1"/>
    </source>
</evidence>
<gene>
    <name evidence="2" type="ORF">B4167_1814</name>
    <name evidence="1" type="ORF">BT1A1_1131</name>
</gene>
<evidence type="ECO:0000313" key="4">
    <source>
        <dbReference type="Proteomes" id="UP000040576"/>
    </source>
</evidence>
<dbReference type="InterPro" id="IPR020255">
    <property type="entry name" value="CsgA"/>
</dbReference>
<dbReference type="EMBL" id="JXLU01000020">
    <property type="protein sequence ID" value="KIO73867.1"/>
    <property type="molecule type" value="Genomic_DNA"/>
</dbReference>
<dbReference type="KEGG" id="bthv:CQJ30_06065"/>
<name>A0A090IX23_9BACI</name>
<dbReference type="GeneID" id="92960271"/>
<dbReference type="OrthoDB" id="2938007at2"/>
<evidence type="ECO:0000313" key="3">
    <source>
        <dbReference type="Proteomes" id="UP000032076"/>
    </source>
</evidence>
<reference evidence="1 4" key="1">
    <citation type="submission" date="2014-07" db="EMBL/GenBank/DDBJ databases">
        <authorList>
            <person name="Wibberg Daniel"/>
        </authorList>
    </citation>
    <scope>NUCLEOTIDE SEQUENCE [LARGE SCALE GENOMIC DNA]</scope>
</reference>
<organism evidence="1 4">
    <name type="scientific">Caldibacillus thermoamylovorans</name>
    <dbReference type="NCBI Taxonomy" id="35841"/>
    <lineage>
        <taxon>Bacteria</taxon>
        <taxon>Bacillati</taxon>
        <taxon>Bacillota</taxon>
        <taxon>Bacilli</taxon>
        <taxon>Bacillales</taxon>
        <taxon>Bacillaceae</taxon>
        <taxon>Caldibacillus</taxon>
    </lineage>
</organism>
<dbReference type="Proteomes" id="UP000040576">
    <property type="component" value="Unassembled WGS sequence"/>
</dbReference>
<dbReference type="AlphaFoldDB" id="A0A090IX23"/>
<proteinExistence type="predicted"/>
<dbReference type="EMBL" id="CCRF01000038">
    <property type="protein sequence ID" value="CEE00963.1"/>
    <property type="molecule type" value="Genomic_DNA"/>
</dbReference>
<dbReference type="Pfam" id="PF17334">
    <property type="entry name" value="CsgA"/>
    <property type="match status" value="1"/>
</dbReference>
<reference evidence="2 3" key="2">
    <citation type="submission" date="2015-01" db="EMBL/GenBank/DDBJ databases">
        <title>Draft Genome Sequences of Four Bacillus thermoamylovorans Strains, Isolated From Food Products.</title>
        <authorList>
            <person name="Krawcyk A.O."/>
            <person name="Berendsen E.M."/>
            <person name="Eijlander R.T."/>
            <person name="de Jong A."/>
            <person name="Wells-Bennik M."/>
            <person name="Kuipers O.P."/>
        </authorList>
    </citation>
    <scope>NUCLEOTIDE SEQUENCE [LARGE SCALE GENOMIC DNA]</scope>
    <source>
        <strain evidence="2 3">B4167</strain>
    </source>
</reference>
<keyword evidence="4" id="KW-1185">Reference proteome</keyword>
<dbReference type="eggNOG" id="ENOG5032Y9K">
    <property type="taxonomic scope" value="Bacteria"/>
</dbReference>
<dbReference type="Proteomes" id="UP000032076">
    <property type="component" value="Unassembled WGS sequence"/>
</dbReference>
<protein>
    <submittedName>
        <fullName evidence="1">Uncharacterized protein</fullName>
    </submittedName>
</protein>
<evidence type="ECO:0000313" key="1">
    <source>
        <dbReference type="EMBL" id="CEE00963.1"/>
    </source>
</evidence>